<evidence type="ECO:0000313" key="6">
    <source>
        <dbReference type="EMBL" id="KAK4594780.1"/>
    </source>
</evidence>
<comment type="caution">
    <text evidence="6">The sequence shown here is derived from an EMBL/GenBank/DDBJ whole genome shotgun (WGS) entry which is preliminary data.</text>
</comment>
<protein>
    <recommendedName>
        <fullName evidence="8">NB-ARC domain-containing protein</fullName>
    </recommendedName>
</protein>
<keyword evidence="1" id="KW-0433">Leucine-rich repeat</keyword>
<dbReference type="SUPFAM" id="SSF52540">
    <property type="entry name" value="P-loop containing nucleoside triphosphate hydrolases"/>
    <property type="match status" value="1"/>
</dbReference>
<keyword evidence="3" id="KW-0611">Plant defense</keyword>
<sequence>MEATSPYKLRELSNDACRCLFLQHALGSTDFVAHPELEEIGREILYLCKGSPLAAKVLGGALRTKCNPNEWKNMLNSKIWEKNGIIHILELSYQYLPSHLKRCFAYCSLFPKDYEFEESELVLLWMAEGLVQETERNKSMEVLGVEYFHDLLMRSFFQQSSNNESLFVMHDLINDLARWAARDLFYRMEDALGSNKQFEISTMVRHFSYIRHLFDGIKKFENFPKNMHLRTFLPLPIKLSSYLTNYVPNCLLPQLRCLRVLSLCGYNIIELPSSISDLKHLRYLNLSNTPIRHLLESTSSLYNLQTLILKGCHKLTQLPEKIMDLINLHYLDITNANLIREMPVGIEKIKNLHTLSNFVVGKDNGSKIGDLMNLEFLRGRLCISSLENVLDIEDARRANLKGQKTLDALEIKWGSTPNDLQDASIAIDVLDMLRPWTTVKEVSIDGYIGVKFPTWLGDHSFSYIVDLKIVKCAKCKSLPAIGNLSNLKFFAIKSMSMVQTIGPEFYGEGFLKPFQYLEILHFEDMQEWQDWIPYGVEYGEFPRLRELYISQYPKLQGKLPHHLPSLENFSISNCEQLVVSIPSLPMLHKLKIVGCKEVVSKNIEQLCLLESITLSIPGLKSLSKEFMEGLAKVKNLEIDNCNELTSLWPDSLISLVSLEIQSCPSLINIHLTSTLNTLYIKGCGALKSLPMSNCTCLEYAIIEECSSLMFISKRQLPPTLKRLEINNCENLQFLIDEGEASSLLMKEESINVNASLLEHLVIRDCSFLKCVQLRGDQFVKLKFLEIVNCSDLTSLSSSNQLPMALKQLEVHNCPKLESLADNLHNNASLECLRISNCKEIKFLPERLHKLYHLNDISIVGCCRLVSFPDKGFLRIHLINLLIWYSEKLEALPRMHMVTTLDIYKCPSIVSLPEEGLPTNLKELRLGGMTNCKQVFEWGLHRLTSLTHLNISGDGFED</sequence>
<evidence type="ECO:0000313" key="7">
    <source>
        <dbReference type="Proteomes" id="UP001324115"/>
    </source>
</evidence>
<dbReference type="InterPro" id="IPR042197">
    <property type="entry name" value="Apaf_helical"/>
</dbReference>
<dbReference type="SUPFAM" id="SSF52047">
    <property type="entry name" value="RNI-like"/>
    <property type="match status" value="1"/>
</dbReference>
<dbReference type="InterPro" id="IPR058922">
    <property type="entry name" value="WHD_DRP"/>
</dbReference>
<evidence type="ECO:0000259" key="5">
    <source>
        <dbReference type="Pfam" id="PF25019"/>
    </source>
</evidence>
<dbReference type="Pfam" id="PF23559">
    <property type="entry name" value="WHD_DRP"/>
    <property type="match status" value="1"/>
</dbReference>
<dbReference type="AlphaFoldDB" id="A0AAN7FJ98"/>
<dbReference type="InterPro" id="IPR027417">
    <property type="entry name" value="P-loop_NTPase"/>
</dbReference>
<name>A0AAN7FJ98_QUERU</name>
<evidence type="ECO:0000256" key="3">
    <source>
        <dbReference type="ARBA" id="ARBA00022821"/>
    </source>
</evidence>
<dbReference type="InterPro" id="IPR056789">
    <property type="entry name" value="LRR_R13L1-DRL21"/>
</dbReference>
<evidence type="ECO:0000259" key="4">
    <source>
        <dbReference type="Pfam" id="PF23559"/>
    </source>
</evidence>
<dbReference type="EMBL" id="JAXUIC010000004">
    <property type="protein sequence ID" value="KAK4594780.1"/>
    <property type="molecule type" value="Genomic_DNA"/>
</dbReference>
<feature type="domain" description="Disease resistance protein winged helix" evidence="4">
    <location>
        <begin position="109"/>
        <end position="177"/>
    </location>
</feature>
<dbReference type="GO" id="GO:0006952">
    <property type="term" value="P:defense response"/>
    <property type="evidence" value="ECO:0007669"/>
    <property type="project" value="UniProtKB-KW"/>
</dbReference>
<dbReference type="Proteomes" id="UP001324115">
    <property type="component" value="Unassembled WGS sequence"/>
</dbReference>
<accession>A0AAN7FJ98</accession>
<dbReference type="PANTHER" id="PTHR36766:SF51">
    <property type="entry name" value="DISEASE RESISTANCE RPP13-LIKE PROTEIN 1"/>
    <property type="match status" value="1"/>
</dbReference>
<dbReference type="Gene3D" id="3.80.10.10">
    <property type="entry name" value="Ribonuclease Inhibitor"/>
    <property type="match status" value="4"/>
</dbReference>
<proteinExistence type="predicted"/>
<dbReference type="Pfam" id="PF25019">
    <property type="entry name" value="LRR_R13L1-DRL21"/>
    <property type="match status" value="1"/>
</dbReference>
<keyword evidence="7" id="KW-1185">Reference proteome</keyword>
<feature type="domain" description="R13L1/DRL21-like LRR repeat region" evidence="5">
    <location>
        <begin position="368"/>
        <end position="495"/>
    </location>
</feature>
<dbReference type="SUPFAM" id="SSF52058">
    <property type="entry name" value="L domain-like"/>
    <property type="match status" value="2"/>
</dbReference>
<dbReference type="InterPro" id="IPR032675">
    <property type="entry name" value="LRR_dom_sf"/>
</dbReference>
<dbReference type="InterPro" id="IPR036388">
    <property type="entry name" value="WH-like_DNA-bd_sf"/>
</dbReference>
<gene>
    <name evidence="6" type="ORF">RGQ29_018477</name>
</gene>
<evidence type="ECO:0000256" key="2">
    <source>
        <dbReference type="ARBA" id="ARBA00022737"/>
    </source>
</evidence>
<reference evidence="6 7" key="1">
    <citation type="journal article" date="2023" name="G3 (Bethesda)">
        <title>A haplotype-resolved chromosome-scale genome for Quercus rubra L. provides insights into the genetics of adaptive traits for red oak species.</title>
        <authorList>
            <person name="Kapoor B."/>
            <person name="Jenkins J."/>
            <person name="Schmutz J."/>
            <person name="Zhebentyayeva T."/>
            <person name="Kuelheim C."/>
            <person name="Coggeshall M."/>
            <person name="Heim C."/>
            <person name="Lasky J.R."/>
            <person name="Leites L."/>
            <person name="Islam-Faridi N."/>
            <person name="Romero-Severson J."/>
            <person name="DeLeo V.L."/>
            <person name="Lucas S.M."/>
            <person name="Lazic D."/>
            <person name="Gailing O."/>
            <person name="Carlson J."/>
            <person name="Staton M."/>
        </authorList>
    </citation>
    <scope>NUCLEOTIDE SEQUENCE [LARGE SCALE GENOMIC DNA]</scope>
    <source>
        <strain evidence="6">Pseudo-F2</strain>
    </source>
</reference>
<dbReference type="FunFam" id="1.10.10.10:FF:000322">
    <property type="entry name" value="Probable disease resistance protein At1g63360"/>
    <property type="match status" value="1"/>
</dbReference>
<evidence type="ECO:0008006" key="8">
    <source>
        <dbReference type="Google" id="ProtNLM"/>
    </source>
</evidence>
<dbReference type="Gene3D" id="1.10.10.10">
    <property type="entry name" value="Winged helix-like DNA-binding domain superfamily/Winged helix DNA-binding domain"/>
    <property type="match status" value="1"/>
</dbReference>
<organism evidence="6 7">
    <name type="scientific">Quercus rubra</name>
    <name type="common">Northern red oak</name>
    <name type="synonym">Quercus borealis</name>
    <dbReference type="NCBI Taxonomy" id="3512"/>
    <lineage>
        <taxon>Eukaryota</taxon>
        <taxon>Viridiplantae</taxon>
        <taxon>Streptophyta</taxon>
        <taxon>Embryophyta</taxon>
        <taxon>Tracheophyta</taxon>
        <taxon>Spermatophyta</taxon>
        <taxon>Magnoliopsida</taxon>
        <taxon>eudicotyledons</taxon>
        <taxon>Gunneridae</taxon>
        <taxon>Pentapetalae</taxon>
        <taxon>rosids</taxon>
        <taxon>fabids</taxon>
        <taxon>Fagales</taxon>
        <taxon>Fagaceae</taxon>
        <taxon>Quercus</taxon>
    </lineage>
</organism>
<dbReference type="GO" id="GO:0043531">
    <property type="term" value="F:ADP binding"/>
    <property type="evidence" value="ECO:0007669"/>
    <property type="project" value="InterPro"/>
</dbReference>
<evidence type="ECO:0000256" key="1">
    <source>
        <dbReference type="ARBA" id="ARBA00022614"/>
    </source>
</evidence>
<dbReference type="Gene3D" id="1.10.8.430">
    <property type="entry name" value="Helical domain of apoptotic protease-activating factors"/>
    <property type="match status" value="1"/>
</dbReference>
<keyword evidence="2" id="KW-0677">Repeat</keyword>
<dbReference type="PANTHER" id="PTHR36766">
    <property type="entry name" value="PLANT BROAD-SPECTRUM MILDEW RESISTANCE PROTEIN RPW8"/>
    <property type="match status" value="1"/>
</dbReference>